<sequence length="94" mass="10853">MKRRSHDNAMERSDQGNVGAPQKTIVEDERRDNQSFGLASRCRLDEDRHAEIKMRVILPENDFVIISLEYAKKAYPVVPFGLEVNCSLKTKRPH</sequence>
<dbReference type="AlphaFoldDB" id="A0A1X7LLH0"/>
<proteinExistence type="predicted"/>
<evidence type="ECO:0000256" key="1">
    <source>
        <dbReference type="SAM" id="MobiDB-lite"/>
    </source>
</evidence>
<reference evidence="3" key="1">
    <citation type="submission" date="2017-04" db="EMBL/GenBank/DDBJ databases">
        <authorList>
            <person name="Varghese N."/>
            <person name="Submissions S."/>
        </authorList>
    </citation>
    <scope>NUCLEOTIDE SEQUENCE [LARGE SCALE GENOMIC DNA]</scope>
    <source>
        <strain evidence="3">LMG 29540</strain>
    </source>
</reference>
<dbReference type="Proteomes" id="UP000193228">
    <property type="component" value="Unassembled WGS sequence"/>
</dbReference>
<evidence type="ECO:0000313" key="2">
    <source>
        <dbReference type="EMBL" id="SMG53999.1"/>
    </source>
</evidence>
<feature type="region of interest" description="Disordered" evidence="1">
    <location>
        <begin position="1"/>
        <end position="32"/>
    </location>
</feature>
<keyword evidence="3" id="KW-1185">Reference proteome</keyword>
<protein>
    <submittedName>
        <fullName evidence="2">Uncharacterized protein</fullName>
    </submittedName>
</protein>
<organism evidence="2 3">
    <name type="scientific">Paraburkholderia susongensis</name>
    <dbReference type="NCBI Taxonomy" id="1515439"/>
    <lineage>
        <taxon>Bacteria</taxon>
        <taxon>Pseudomonadati</taxon>
        <taxon>Pseudomonadota</taxon>
        <taxon>Betaproteobacteria</taxon>
        <taxon>Burkholderiales</taxon>
        <taxon>Burkholderiaceae</taxon>
        <taxon>Paraburkholderia</taxon>
    </lineage>
</organism>
<feature type="compositionally biased region" description="Basic and acidic residues" evidence="1">
    <location>
        <begin position="1"/>
        <end position="14"/>
    </location>
</feature>
<evidence type="ECO:0000313" key="3">
    <source>
        <dbReference type="Proteomes" id="UP000193228"/>
    </source>
</evidence>
<dbReference type="EMBL" id="FXAT01000006">
    <property type="protein sequence ID" value="SMG53999.1"/>
    <property type="molecule type" value="Genomic_DNA"/>
</dbReference>
<gene>
    <name evidence="2" type="ORF">SAMN06265784_106292</name>
</gene>
<name>A0A1X7LLH0_9BURK</name>
<accession>A0A1X7LLH0</accession>